<evidence type="ECO:0000256" key="2">
    <source>
        <dbReference type="ARBA" id="ARBA00022692"/>
    </source>
</evidence>
<evidence type="ECO:0000256" key="4">
    <source>
        <dbReference type="ARBA" id="ARBA00023136"/>
    </source>
</evidence>
<proteinExistence type="predicted"/>
<feature type="transmembrane region" description="Helical" evidence="5">
    <location>
        <begin position="41"/>
        <end position="67"/>
    </location>
</feature>
<evidence type="ECO:0000256" key="3">
    <source>
        <dbReference type="ARBA" id="ARBA00022989"/>
    </source>
</evidence>
<keyword evidence="4 5" id="KW-0472">Membrane</keyword>
<keyword evidence="3 5" id="KW-1133">Transmembrane helix</keyword>
<dbReference type="GO" id="GO:0016020">
    <property type="term" value="C:membrane"/>
    <property type="evidence" value="ECO:0007669"/>
    <property type="project" value="UniProtKB-SubCell"/>
</dbReference>
<reference evidence="8" key="1">
    <citation type="submission" date="2022-11" db="UniProtKB">
        <authorList>
            <consortium name="WormBaseParasite"/>
        </authorList>
    </citation>
    <scope>IDENTIFICATION</scope>
</reference>
<feature type="domain" description="G-protein coupled receptors family 1 profile" evidence="6">
    <location>
        <begin position="23"/>
        <end position="112"/>
    </location>
</feature>
<feature type="transmembrane region" description="Helical" evidence="5">
    <location>
        <begin position="6"/>
        <end position="29"/>
    </location>
</feature>
<dbReference type="Pfam" id="PF10320">
    <property type="entry name" value="7TM_GPCR_Srsx"/>
    <property type="match status" value="1"/>
</dbReference>
<dbReference type="SUPFAM" id="SSF81321">
    <property type="entry name" value="Family A G protein-coupled receptor-like"/>
    <property type="match status" value="1"/>
</dbReference>
<dbReference type="PANTHER" id="PTHR23360:SF5">
    <property type="entry name" value="G-PROTEIN COUPLED RECEPTORS FAMILY 1 PROFILE DOMAIN-CONTAINING PROTEIN"/>
    <property type="match status" value="1"/>
</dbReference>
<feature type="transmembrane region" description="Helical" evidence="5">
    <location>
        <begin position="87"/>
        <end position="105"/>
    </location>
</feature>
<evidence type="ECO:0000256" key="5">
    <source>
        <dbReference type="SAM" id="Phobius"/>
    </source>
</evidence>
<dbReference type="Proteomes" id="UP000887540">
    <property type="component" value="Unplaced"/>
</dbReference>
<dbReference type="AlphaFoldDB" id="A0A914C2Y2"/>
<dbReference type="InterPro" id="IPR017452">
    <property type="entry name" value="GPCR_Rhodpsn_7TM"/>
</dbReference>
<evidence type="ECO:0000313" key="7">
    <source>
        <dbReference type="Proteomes" id="UP000887540"/>
    </source>
</evidence>
<protein>
    <submittedName>
        <fullName evidence="8">G-protein coupled receptors family 1 profile domain-containing protein</fullName>
    </submittedName>
</protein>
<organism evidence="7 8">
    <name type="scientific">Acrobeloides nanus</name>
    <dbReference type="NCBI Taxonomy" id="290746"/>
    <lineage>
        <taxon>Eukaryota</taxon>
        <taxon>Metazoa</taxon>
        <taxon>Ecdysozoa</taxon>
        <taxon>Nematoda</taxon>
        <taxon>Chromadorea</taxon>
        <taxon>Rhabditida</taxon>
        <taxon>Tylenchina</taxon>
        <taxon>Cephalobomorpha</taxon>
        <taxon>Cephaloboidea</taxon>
        <taxon>Cephalobidae</taxon>
        <taxon>Acrobeloides</taxon>
    </lineage>
</organism>
<keyword evidence="2 5" id="KW-0812">Transmembrane</keyword>
<dbReference type="Gene3D" id="1.20.1070.10">
    <property type="entry name" value="Rhodopsin 7-helix transmembrane proteins"/>
    <property type="match status" value="1"/>
</dbReference>
<evidence type="ECO:0000256" key="1">
    <source>
        <dbReference type="ARBA" id="ARBA00004370"/>
    </source>
</evidence>
<sequence length="112" mass="12550">MSTDELYLPTIVNIIAVFAILFCNTNIIIATIRNKSLQQPCNFLIALHALADMVTQFGCLVFAYYLFSDTIYTTRLTCVYLQSPSMFSSMFGLVIILAIGIDRMVGIVKPLR</sequence>
<dbReference type="PROSITE" id="PS50262">
    <property type="entry name" value="G_PROTEIN_RECEP_F1_2"/>
    <property type="match status" value="1"/>
</dbReference>
<accession>A0A914C2Y2</accession>
<keyword evidence="7" id="KW-1185">Reference proteome</keyword>
<dbReference type="CDD" id="cd00637">
    <property type="entry name" value="7tm_classA_rhodopsin-like"/>
    <property type="match status" value="1"/>
</dbReference>
<dbReference type="PANTHER" id="PTHR23360">
    <property type="entry name" value="G-PROTEIN COUPLED RECEPTORS FAMILY 1 PROFILE DOMAIN-CONTAINING PROTEIN-RELATED"/>
    <property type="match status" value="1"/>
</dbReference>
<comment type="subcellular location">
    <subcellularLocation>
        <location evidence="1">Membrane</location>
    </subcellularLocation>
</comment>
<name>A0A914C2Y2_9BILA</name>
<dbReference type="InterPro" id="IPR047130">
    <property type="entry name" value="7TM_GPCR_Srsx_nematod"/>
</dbReference>
<dbReference type="InterPro" id="IPR019424">
    <property type="entry name" value="7TM_GPCR_Srsx"/>
</dbReference>
<evidence type="ECO:0000259" key="6">
    <source>
        <dbReference type="PROSITE" id="PS50262"/>
    </source>
</evidence>
<evidence type="ECO:0000313" key="8">
    <source>
        <dbReference type="WBParaSite" id="ACRNAN_Path_161.g577.t1"/>
    </source>
</evidence>
<dbReference type="WBParaSite" id="ACRNAN_Path_161.g577.t1">
    <property type="protein sequence ID" value="ACRNAN_Path_161.g577.t1"/>
    <property type="gene ID" value="ACRNAN_Path_161.g577"/>
</dbReference>